<organism evidence="1 2">
    <name type="scientific">Camelus dromedarius</name>
    <name type="common">Dromedary</name>
    <name type="synonym">Arabian camel</name>
    <dbReference type="NCBI Taxonomy" id="9838"/>
    <lineage>
        <taxon>Eukaryota</taxon>
        <taxon>Metazoa</taxon>
        <taxon>Chordata</taxon>
        <taxon>Craniata</taxon>
        <taxon>Vertebrata</taxon>
        <taxon>Euteleostomi</taxon>
        <taxon>Mammalia</taxon>
        <taxon>Eutheria</taxon>
        <taxon>Laurasiatheria</taxon>
        <taxon>Artiodactyla</taxon>
        <taxon>Tylopoda</taxon>
        <taxon>Camelidae</taxon>
        <taxon>Camelus</taxon>
    </lineage>
</organism>
<evidence type="ECO:0000313" key="2">
    <source>
        <dbReference type="Proteomes" id="UP000299084"/>
    </source>
</evidence>
<evidence type="ECO:0000313" key="1">
    <source>
        <dbReference type="EMBL" id="KAB1276028.1"/>
    </source>
</evidence>
<dbReference type="AlphaFoldDB" id="A0A5N4DXX1"/>
<dbReference type="Proteomes" id="UP000299084">
    <property type="component" value="Unassembled WGS sequence"/>
</dbReference>
<protein>
    <submittedName>
        <fullName evidence="1">Uncharacterized protein</fullName>
    </submittedName>
</protein>
<reference evidence="1 2" key="1">
    <citation type="journal article" date="2019" name="Mol. Ecol. Resour.">
        <title>Improving Illumina assemblies with Hi-C and long reads: an example with the North African dromedary.</title>
        <authorList>
            <person name="Elbers J.P."/>
            <person name="Rogers M.F."/>
            <person name="Perelman P.L."/>
            <person name="Proskuryakova A.A."/>
            <person name="Serdyukova N.A."/>
            <person name="Johnson W.E."/>
            <person name="Horin P."/>
            <person name="Corander J."/>
            <person name="Murphy D."/>
            <person name="Burger P.A."/>
        </authorList>
    </citation>
    <scope>NUCLEOTIDE SEQUENCE [LARGE SCALE GENOMIC DNA]</scope>
    <source>
        <strain evidence="1">Drom800</strain>
        <tissue evidence="1">Blood</tissue>
    </source>
</reference>
<dbReference type="EMBL" id="JWIN03000007">
    <property type="protein sequence ID" value="KAB1276028.1"/>
    <property type="molecule type" value="Genomic_DNA"/>
</dbReference>
<comment type="caution">
    <text evidence="1">The sequence shown here is derived from an EMBL/GenBank/DDBJ whole genome shotgun (WGS) entry which is preliminary data.</text>
</comment>
<sequence length="68" mass="7335">MVGHALTLGYDDKEYATSPSKSAISRKAYVAEHGASVLRDHKATKGDVADLAHLLPQKAEGIAWAWMV</sequence>
<accession>A0A5N4DXX1</accession>
<name>A0A5N4DXX1_CAMDR</name>
<gene>
    <name evidence="1" type="ORF">Cadr_000008178</name>
</gene>
<proteinExistence type="predicted"/>
<keyword evidence="2" id="KW-1185">Reference proteome</keyword>